<dbReference type="GO" id="GO:0003887">
    <property type="term" value="F:DNA-directed DNA polymerase activity"/>
    <property type="evidence" value="ECO:0007669"/>
    <property type="project" value="UniProtKB-EC"/>
</dbReference>
<evidence type="ECO:0000313" key="9">
    <source>
        <dbReference type="EMBL" id="MBP1850598.1"/>
    </source>
</evidence>
<dbReference type="CDD" id="cd03586">
    <property type="entry name" value="PolY_Pol_IV_kappa"/>
    <property type="match status" value="1"/>
</dbReference>
<accession>A0ABS4DY33</accession>
<feature type="domain" description="UmuC" evidence="8">
    <location>
        <begin position="55"/>
        <end position="235"/>
    </location>
</feature>
<evidence type="ECO:0000256" key="7">
    <source>
        <dbReference type="HAMAP-Rule" id="MF_01113"/>
    </source>
</evidence>
<feature type="binding site" evidence="7">
    <location>
        <position position="59"/>
    </location>
    <ligand>
        <name>Mg(2+)</name>
        <dbReference type="ChEBI" id="CHEBI:18420"/>
    </ligand>
</feature>
<comment type="cofactor">
    <cofactor evidence="7">
        <name>Mg(2+)</name>
        <dbReference type="ChEBI" id="CHEBI:18420"/>
    </cofactor>
    <text evidence="7">Binds 2 magnesium ions per subunit.</text>
</comment>
<dbReference type="Pfam" id="PF11799">
    <property type="entry name" value="IMS_C"/>
    <property type="match status" value="1"/>
</dbReference>
<keyword evidence="7" id="KW-0227">DNA damage</keyword>
<dbReference type="InterPro" id="IPR036775">
    <property type="entry name" value="DNA_pol_Y-fam_lit_finger_sf"/>
</dbReference>
<dbReference type="SUPFAM" id="SSF56672">
    <property type="entry name" value="DNA/RNA polymerases"/>
    <property type="match status" value="1"/>
</dbReference>
<evidence type="ECO:0000256" key="4">
    <source>
        <dbReference type="ARBA" id="ARBA00022932"/>
    </source>
</evidence>
<evidence type="ECO:0000256" key="5">
    <source>
        <dbReference type="ARBA" id="ARBA00025589"/>
    </source>
</evidence>
<evidence type="ECO:0000256" key="6">
    <source>
        <dbReference type="ARBA" id="ARBA00049244"/>
    </source>
</evidence>
<dbReference type="HAMAP" id="MF_01113">
    <property type="entry name" value="DNApol_IV"/>
    <property type="match status" value="1"/>
</dbReference>
<feature type="active site" evidence="7">
    <location>
        <position position="153"/>
    </location>
</feature>
<organism evidence="9 10">
    <name type="scientific">Rhizobium halophytocola</name>
    <dbReference type="NCBI Taxonomy" id="735519"/>
    <lineage>
        <taxon>Bacteria</taxon>
        <taxon>Pseudomonadati</taxon>
        <taxon>Pseudomonadota</taxon>
        <taxon>Alphaproteobacteria</taxon>
        <taxon>Hyphomicrobiales</taxon>
        <taxon>Rhizobiaceae</taxon>
        <taxon>Rhizobium/Agrobacterium group</taxon>
        <taxon>Rhizobium</taxon>
    </lineage>
</organism>
<sequence length="441" mass="48821">MVHLFNLCSDMTPDQTSTQGFCRDCLTLQPAGRRRCSACGSPRLVFHPELFDLTLAHIDCDAFYASVEKRDNPDLADKPVIIGGGKRGVVSTACYVARIHGVRSAMPMFKALEACPDAVVIRPDMEKYGRVGREIRQMMSDLTPLVQPLSIDEAFLELKGTQTLHRDPPARVLARFVKRIESEIGITVSVGLSYCKFLAKVASDLQKPRGFSVVGRAEAMAFLADRPVTTIWGVGHAFAATLERDGIRTVGQLQTMEETELMRRYGLIGQRLARLSRGNDDREVHPNDGAKSVSAETTFFDDISAREPLVSHLRALSEKVARRMKKSQLAGHTVVLKLKTADFKGRTRNRRLEDPTQLADRIFRTGLSLLEKELDGTKFRLIGIGVTDLTDPVRADPPDLVDPQAARRAAAEAAIDRLRDKFGKTSVETGYTFVPKRDAGD</sequence>
<keyword evidence="7" id="KW-0479">Metal-binding</keyword>
<dbReference type="Gene3D" id="3.40.1170.60">
    <property type="match status" value="1"/>
</dbReference>
<dbReference type="EMBL" id="JAGGJU010000005">
    <property type="protein sequence ID" value="MBP1850598.1"/>
    <property type="molecule type" value="Genomic_DNA"/>
</dbReference>
<comment type="catalytic activity">
    <reaction evidence="6 7">
        <text>DNA(n) + a 2'-deoxyribonucleoside 5'-triphosphate = DNA(n+1) + diphosphate</text>
        <dbReference type="Rhea" id="RHEA:22508"/>
        <dbReference type="Rhea" id="RHEA-COMP:17339"/>
        <dbReference type="Rhea" id="RHEA-COMP:17340"/>
        <dbReference type="ChEBI" id="CHEBI:33019"/>
        <dbReference type="ChEBI" id="CHEBI:61560"/>
        <dbReference type="ChEBI" id="CHEBI:173112"/>
        <dbReference type="EC" id="2.7.7.7"/>
    </reaction>
</comment>
<keyword evidence="7" id="KW-0963">Cytoplasm</keyword>
<dbReference type="PANTHER" id="PTHR11076:SF33">
    <property type="entry name" value="DNA POLYMERASE KAPPA"/>
    <property type="match status" value="1"/>
</dbReference>
<dbReference type="InterPro" id="IPR017961">
    <property type="entry name" value="DNA_pol_Y-fam_little_finger"/>
</dbReference>
<feature type="binding site" evidence="7">
    <location>
        <position position="152"/>
    </location>
    <ligand>
        <name>Mg(2+)</name>
        <dbReference type="ChEBI" id="CHEBI:18420"/>
    </ligand>
</feature>
<comment type="similarity">
    <text evidence="1 7">Belongs to the DNA polymerase type-Y family.</text>
</comment>
<keyword evidence="3 7" id="KW-0515">Mutator protein</keyword>
<evidence type="ECO:0000256" key="2">
    <source>
        <dbReference type="ARBA" id="ARBA00011245"/>
    </source>
</evidence>
<keyword evidence="7" id="KW-0235">DNA replication</keyword>
<comment type="caution">
    <text evidence="9">The sequence shown here is derived from an EMBL/GenBank/DDBJ whole genome shotgun (WGS) entry which is preliminary data.</text>
</comment>
<keyword evidence="4 7" id="KW-0239">DNA-directed DNA polymerase</keyword>
<dbReference type="Pfam" id="PF00817">
    <property type="entry name" value="IMS"/>
    <property type="match status" value="1"/>
</dbReference>
<dbReference type="PROSITE" id="PS50173">
    <property type="entry name" value="UMUC"/>
    <property type="match status" value="1"/>
</dbReference>
<evidence type="ECO:0000259" key="8">
    <source>
        <dbReference type="PROSITE" id="PS50173"/>
    </source>
</evidence>
<keyword evidence="7 9" id="KW-0548">Nucleotidyltransferase</keyword>
<dbReference type="Proteomes" id="UP000759443">
    <property type="component" value="Unassembled WGS sequence"/>
</dbReference>
<dbReference type="Gene3D" id="3.30.70.270">
    <property type="match status" value="1"/>
</dbReference>
<evidence type="ECO:0000256" key="3">
    <source>
        <dbReference type="ARBA" id="ARBA00022457"/>
    </source>
</evidence>
<dbReference type="InterPro" id="IPR022880">
    <property type="entry name" value="DNApol_IV"/>
</dbReference>
<comment type="subcellular location">
    <subcellularLocation>
        <location evidence="7">Cytoplasm</location>
    </subcellularLocation>
</comment>
<dbReference type="NCBIfam" id="NF002751">
    <property type="entry name" value="PRK02794.1"/>
    <property type="match status" value="1"/>
</dbReference>
<dbReference type="SUPFAM" id="SSF100879">
    <property type="entry name" value="Lesion bypass DNA polymerase (Y-family), little finger domain"/>
    <property type="match status" value="1"/>
</dbReference>
<evidence type="ECO:0000256" key="1">
    <source>
        <dbReference type="ARBA" id="ARBA00010945"/>
    </source>
</evidence>
<keyword evidence="7 9" id="KW-0808">Transferase</keyword>
<gene>
    <name evidence="7" type="primary">dinB</name>
    <name evidence="9" type="ORF">J2Z17_002035</name>
</gene>
<name>A0ABS4DY33_9HYPH</name>
<proteinExistence type="inferred from homology"/>
<keyword evidence="7" id="KW-0234">DNA repair</keyword>
<dbReference type="NCBIfam" id="NF002677">
    <property type="entry name" value="PRK02406.1"/>
    <property type="match status" value="1"/>
</dbReference>
<keyword evidence="7" id="KW-0238">DNA-binding</keyword>
<comment type="subunit">
    <text evidence="2 7">Monomer.</text>
</comment>
<dbReference type="EC" id="2.7.7.7" evidence="7"/>
<dbReference type="InterPro" id="IPR050116">
    <property type="entry name" value="DNA_polymerase-Y"/>
</dbReference>
<dbReference type="InterPro" id="IPR043128">
    <property type="entry name" value="Rev_trsase/Diguanyl_cyclase"/>
</dbReference>
<dbReference type="PANTHER" id="PTHR11076">
    <property type="entry name" value="DNA REPAIR POLYMERASE UMUC / TRANSFERASE FAMILY MEMBER"/>
    <property type="match status" value="1"/>
</dbReference>
<evidence type="ECO:0000313" key="10">
    <source>
        <dbReference type="Proteomes" id="UP000759443"/>
    </source>
</evidence>
<keyword evidence="7" id="KW-0460">Magnesium</keyword>
<protein>
    <recommendedName>
        <fullName evidence="7">DNA polymerase IV</fullName>
        <shortName evidence="7">Pol IV</shortName>
        <ecNumber evidence="7">2.7.7.7</ecNumber>
    </recommendedName>
</protein>
<dbReference type="Gene3D" id="1.10.150.20">
    <property type="entry name" value="5' to 3' exonuclease, C-terminal subdomain"/>
    <property type="match status" value="1"/>
</dbReference>
<feature type="site" description="Substrate discrimination" evidence="7">
    <location>
        <position position="64"/>
    </location>
</feature>
<reference evidence="9 10" key="1">
    <citation type="submission" date="2021-03" db="EMBL/GenBank/DDBJ databases">
        <title>Genomic Encyclopedia of Type Strains, Phase IV (KMG-IV): sequencing the most valuable type-strain genomes for metagenomic binning, comparative biology and taxonomic classification.</title>
        <authorList>
            <person name="Goeker M."/>
        </authorList>
    </citation>
    <scope>NUCLEOTIDE SEQUENCE [LARGE SCALE GENOMIC DNA]</scope>
    <source>
        <strain evidence="9 10">DSM 21600</strain>
    </source>
</reference>
<dbReference type="InterPro" id="IPR001126">
    <property type="entry name" value="UmuC"/>
</dbReference>
<dbReference type="InterPro" id="IPR043502">
    <property type="entry name" value="DNA/RNA_pol_sf"/>
</dbReference>
<comment type="function">
    <text evidence="5 7">Poorly processive, error-prone DNA polymerase involved in untargeted mutagenesis. Copies undamaged DNA at stalled replication forks, which arise in vivo from mismatched or misaligned primer ends. These misaligned primers can be extended by PolIV. Exhibits no 3'-5' exonuclease (proofreading) activity. May be involved in translesional synthesis, in conjunction with the beta clamp from PolIII.</text>
</comment>
<keyword evidence="10" id="KW-1185">Reference proteome</keyword>
<dbReference type="Gene3D" id="3.30.1490.100">
    <property type="entry name" value="DNA polymerase, Y-family, little finger domain"/>
    <property type="match status" value="1"/>
</dbReference>